<comment type="caution">
    <text evidence="5">The sequence shown here is derived from an EMBL/GenBank/DDBJ whole genome shotgun (WGS) entry which is preliminary data.</text>
</comment>
<dbReference type="PRINTS" id="PR00081">
    <property type="entry name" value="GDHRDH"/>
</dbReference>
<dbReference type="Proteomes" id="UP001338125">
    <property type="component" value="Unassembled WGS sequence"/>
</dbReference>
<evidence type="ECO:0000256" key="1">
    <source>
        <dbReference type="ARBA" id="ARBA00006484"/>
    </source>
</evidence>
<dbReference type="Gene3D" id="3.40.50.720">
    <property type="entry name" value="NAD(P)-binding Rossmann-like Domain"/>
    <property type="match status" value="1"/>
</dbReference>
<dbReference type="InterPro" id="IPR002347">
    <property type="entry name" value="SDR_fam"/>
</dbReference>
<evidence type="ECO:0000313" key="6">
    <source>
        <dbReference type="Proteomes" id="UP001338125"/>
    </source>
</evidence>
<dbReference type="InterPro" id="IPR036291">
    <property type="entry name" value="NAD(P)-bd_dom_sf"/>
</dbReference>
<name>A0ABR0SQ86_9HYPO</name>
<reference evidence="5 6" key="1">
    <citation type="submission" date="2024-01" db="EMBL/GenBank/DDBJ databases">
        <title>Complete genome of Cladobotryum mycophilum ATHUM6906.</title>
        <authorList>
            <person name="Christinaki A.C."/>
            <person name="Myridakis A.I."/>
            <person name="Kouvelis V.N."/>
        </authorList>
    </citation>
    <scope>NUCLEOTIDE SEQUENCE [LARGE SCALE GENOMIC DNA]</scope>
    <source>
        <strain evidence="5 6">ATHUM6906</strain>
    </source>
</reference>
<dbReference type="Pfam" id="PF00106">
    <property type="entry name" value="adh_short"/>
    <property type="match status" value="1"/>
</dbReference>
<dbReference type="EMBL" id="JAVFKD010000010">
    <property type="protein sequence ID" value="KAK5994332.1"/>
    <property type="molecule type" value="Genomic_DNA"/>
</dbReference>
<evidence type="ECO:0000256" key="4">
    <source>
        <dbReference type="SAM" id="MobiDB-lite"/>
    </source>
</evidence>
<keyword evidence="2" id="KW-0560">Oxidoreductase</keyword>
<proteinExistence type="inferred from homology"/>
<organism evidence="5 6">
    <name type="scientific">Cladobotryum mycophilum</name>
    <dbReference type="NCBI Taxonomy" id="491253"/>
    <lineage>
        <taxon>Eukaryota</taxon>
        <taxon>Fungi</taxon>
        <taxon>Dikarya</taxon>
        <taxon>Ascomycota</taxon>
        <taxon>Pezizomycotina</taxon>
        <taxon>Sordariomycetes</taxon>
        <taxon>Hypocreomycetidae</taxon>
        <taxon>Hypocreales</taxon>
        <taxon>Hypocreaceae</taxon>
        <taxon>Cladobotryum</taxon>
    </lineage>
</organism>
<dbReference type="PANTHER" id="PTHR44229">
    <property type="entry name" value="15-HYDROXYPROSTAGLANDIN DEHYDROGENASE [NAD(+)]"/>
    <property type="match status" value="1"/>
</dbReference>
<evidence type="ECO:0000256" key="3">
    <source>
        <dbReference type="RuleBase" id="RU000363"/>
    </source>
</evidence>
<dbReference type="PANTHER" id="PTHR44229:SF4">
    <property type="entry name" value="15-HYDROXYPROSTAGLANDIN DEHYDROGENASE [NAD(+)]"/>
    <property type="match status" value="1"/>
</dbReference>
<dbReference type="PRINTS" id="PR00080">
    <property type="entry name" value="SDRFAMILY"/>
</dbReference>
<sequence length="305" mass="32654">MAITVEGKYALITGGGGGINLAFTRLLLSKGCSVIIGDLKLTPEAESLLKEYPHPSLKGKPSVVFHQTNVASWAQLSSFWKAGLEAFPTIDIVVPGAGVYDPPSSDFWRPPRTETNPDSESKDLADADPGTYAVLNINLTHPIRLSQLAIGYWTQNKRPGTLVHLSSVAGHLPRAGSPLYIASKHGLHGFVRSLGMLRDPLGIRIGAVAPGPALTGIWDGDENRRDKVLMDAKFISVEDIVSAMWELVVNEEMGNGTILEVVVGSTRVLPIFNMTPPAPESLQIPGLFTFYGGVLADIKANGLPV</sequence>
<dbReference type="SUPFAM" id="SSF51735">
    <property type="entry name" value="NAD(P)-binding Rossmann-fold domains"/>
    <property type="match status" value="1"/>
</dbReference>
<gene>
    <name evidence="5" type="ORF">PT974_04806</name>
</gene>
<keyword evidence="6" id="KW-1185">Reference proteome</keyword>
<comment type="similarity">
    <text evidence="1 3">Belongs to the short-chain dehydrogenases/reductases (SDR) family.</text>
</comment>
<protein>
    <submittedName>
        <fullName evidence="5">15-hydroxyprostaglandin dehydrogenase-like protein</fullName>
    </submittedName>
</protein>
<evidence type="ECO:0000256" key="2">
    <source>
        <dbReference type="ARBA" id="ARBA00023002"/>
    </source>
</evidence>
<accession>A0ABR0SQ86</accession>
<feature type="region of interest" description="Disordered" evidence="4">
    <location>
        <begin position="104"/>
        <end position="125"/>
    </location>
</feature>
<evidence type="ECO:0000313" key="5">
    <source>
        <dbReference type="EMBL" id="KAK5994332.1"/>
    </source>
</evidence>